<dbReference type="EMBL" id="BK003572">
    <property type="protein sequence ID" value="DAA03771.1"/>
    <property type="molecule type" value="Genomic_DNA"/>
</dbReference>
<evidence type="ECO:0000313" key="1">
    <source>
        <dbReference type="EMBL" id="DAA03771.1"/>
    </source>
</evidence>
<proteinExistence type="predicted"/>
<gene>
    <name evidence="1" type="ORF">HDC03386</name>
</gene>
<name>Q6IH44_DROME</name>
<dbReference type="AlphaFoldDB" id="Q6IH44"/>
<protein>
    <submittedName>
        <fullName evidence="1">HDC03386</fullName>
    </submittedName>
</protein>
<reference evidence="1" key="1">
    <citation type="journal article" date="2003" name="Genome Biol.">
        <title>An integrated gene annotation and transcriptional profiling approach towards the full gene content of the Drosophila genome.</title>
        <authorList>
            <person name="Hild M."/>
            <person name="Beckmann B."/>
            <person name="Haas S.A."/>
            <person name="Koch B."/>
            <person name="Solovyev V."/>
            <person name="Busold C."/>
            <person name="Fellenberg K."/>
            <person name="Boutros M."/>
            <person name="Vingron M."/>
            <person name="Sauer F."/>
            <person name="Hoheisel J.D."/>
            <person name="Paro R."/>
        </authorList>
    </citation>
    <scope>NUCLEOTIDE SEQUENCE</scope>
</reference>
<accession>Q6IH44</accession>
<organism evidence="1">
    <name type="scientific">Drosophila melanogaster</name>
    <name type="common">Fruit fly</name>
    <dbReference type="NCBI Taxonomy" id="7227"/>
    <lineage>
        <taxon>Eukaryota</taxon>
        <taxon>Metazoa</taxon>
        <taxon>Ecdysozoa</taxon>
        <taxon>Arthropoda</taxon>
        <taxon>Hexapoda</taxon>
        <taxon>Insecta</taxon>
        <taxon>Pterygota</taxon>
        <taxon>Neoptera</taxon>
        <taxon>Endopterygota</taxon>
        <taxon>Diptera</taxon>
        <taxon>Brachycera</taxon>
        <taxon>Muscomorpha</taxon>
        <taxon>Ephydroidea</taxon>
        <taxon>Drosophilidae</taxon>
        <taxon>Drosophila</taxon>
        <taxon>Sophophora</taxon>
    </lineage>
</organism>
<sequence>MLRKENSNLKRILVSGECPPVTLDGDTITTTSTPNYLGLTLDRRLTWGPHINRKRIQANIRLKQLHWLIGKKSKRPSLPRNSAIHEELGIPWVDDEIYRHSVRYASRLENHPNHLAINILDNSQSLRRLQKTHPLDLTQH</sequence>